<accession>A0ABV7FPB0</accession>
<proteinExistence type="inferred from homology"/>
<dbReference type="Proteomes" id="UP001595478">
    <property type="component" value="Unassembled WGS sequence"/>
</dbReference>
<dbReference type="InterPro" id="IPR030390">
    <property type="entry name" value="MeTrfase_TrmA_AS"/>
</dbReference>
<feature type="binding site" evidence="6">
    <location>
        <position position="280"/>
    </location>
    <ligand>
        <name>S-adenosyl-L-methionine</name>
        <dbReference type="ChEBI" id="CHEBI:59789"/>
    </ligand>
</feature>
<dbReference type="InterPro" id="IPR012340">
    <property type="entry name" value="NA-bd_OB-fold"/>
</dbReference>
<dbReference type="Pfam" id="PF05958">
    <property type="entry name" value="tRNA_U5-meth_tr"/>
    <property type="match status" value="1"/>
</dbReference>
<dbReference type="Gene3D" id="2.40.50.140">
    <property type="entry name" value="Nucleic acid-binding proteins"/>
    <property type="match status" value="1"/>
</dbReference>
<reference evidence="9" key="1">
    <citation type="journal article" date="2019" name="Int. J. Syst. Evol. Microbiol.">
        <title>The Global Catalogue of Microorganisms (GCM) 10K type strain sequencing project: providing services to taxonomists for standard genome sequencing and annotation.</title>
        <authorList>
            <consortium name="The Broad Institute Genomics Platform"/>
            <consortium name="The Broad Institute Genome Sequencing Center for Infectious Disease"/>
            <person name="Wu L."/>
            <person name="Ma J."/>
        </authorList>
    </citation>
    <scope>NUCLEOTIDE SEQUENCE [LARGE SCALE GENOMIC DNA]</scope>
    <source>
        <strain evidence="9">KCTC 52473</strain>
    </source>
</reference>
<dbReference type="GO" id="GO:0032259">
    <property type="term" value="P:methylation"/>
    <property type="evidence" value="ECO:0007669"/>
    <property type="project" value="UniProtKB-KW"/>
</dbReference>
<dbReference type="RefSeq" id="WP_376919231.1">
    <property type="nucleotide sequence ID" value="NZ_JBHRSW010000006.1"/>
</dbReference>
<comment type="similarity">
    <text evidence="6">Belongs to the class I-like SAM-binding methyltransferase superfamily. RNA M5U methyltransferase family.</text>
</comment>
<dbReference type="PROSITE" id="PS51687">
    <property type="entry name" value="SAM_MT_RNA_M5U"/>
    <property type="match status" value="1"/>
</dbReference>
<evidence type="ECO:0000256" key="6">
    <source>
        <dbReference type="PROSITE-ProRule" id="PRU01024"/>
    </source>
</evidence>
<dbReference type="SUPFAM" id="SSF53335">
    <property type="entry name" value="S-adenosyl-L-methionine-dependent methyltransferases"/>
    <property type="match status" value="1"/>
</dbReference>
<keyword evidence="1" id="KW-0408">Iron</keyword>
<dbReference type="GO" id="GO:0008168">
    <property type="term" value="F:methyltransferase activity"/>
    <property type="evidence" value="ECO:0007669"/>
    <property type="project" value="UniProtKB-KW"/>
</dbReference>
<dbReference type="InterPro" id="IPR029063">
    <property type="entry name" value="SAM-dependent_MTases_sf"/>
</dbReference>
<protein>
    <submittedName>
        <fullName evidence="8">23S rRNA (Uracil(1939)-C(5))-methyltransferase RlmD</fullName>
        <ecNumber evidence="8">2.1.1.190</ecNumber>
    </submittedName>
</protein>
<comment type="caution">
    <text evidence="8">The sequence shown here is derived from an EMBL/GenBank/DDBJ whole genome shotgun (WGS) entry which is preliminary data.</text>
</comment>
<keyword evidence="1" id="KW-0004">4Fe-4S</keyword>
<dbReference type="PANTHER" id="PTHR11061:SF49">
    <property type="entry name" value="23S RRNA (URACIL(1939)-C(5))-METHYLTRANSFERASE RLMD"/>
    <property type="match status" value="1"/>
</dbReference>
<dbReference type="PANTHER" id="PTHR11061">
    <property type="entry name" value="RNA M5U METHYLTRANSFERASE"/>
    <property type="match status" value="1"/>
</dbReference>
<dbReference type="NCBIfam" id="TIGR00479">
    <property type="entry name" value="rumA"/>
    <property type="match status" value="1"/>
</dbReference>
<evidence type="ECO:0000256" key="3">
    <source>
        <dbReference type="ARBA" id="ARBA00022679"/>
    </source>
</evidence>
<dbReference type="EC" id="2.1.1.190" evidence="8"/>
<evidence type="ECO:0000256" key="7">
    <source>
        <dbReference type="PROSITE-ProRule" id="PRU10015"/>
    </source>
</evidence>
<evidence type="ECO:0000313" key="8">
    <source>
        <dbReference type="EMBL" id="MFC3121101.1"/>
    </source>
</evidence>
<feature type="active site" description="Nucleophile" evidence="6">
    <location>
        <position position="404"/>
    </location>
</feature>
<feature type="binding site" evidence="6">
    <location>
        <position position="309"/>
    </location>
    <ligand>
        <name>S-adenosyl-L-methionine</name>
        <dbReference type="ChEBI" id="CHEBI:59789"/>
    </ligand>
</feature>
<dbReference type="Gene3D" id="2.40.50.1070">
    <property type="match status" value="1"/>
</dbReference>
<keyword evidence="1" id="KW-0479">Metal-binding</keyword>
<evidence type="ECO:0000256" key="4">
    <source>
        <dbReference type="ARBA" id="ARBA00022691"/>
    </source>
</evidence>
<evidence type="ECO:0000256" key="2">
    <source>
        <dbReference type="ARBA" id="ARBA00022603"/>
    </source>
</evidence>
<dbReference type="CDD" id="cd02440">
    <property type="entry name" value="AdoMet_MTases"/>
    <property type="match status" value="1"/>
</dbReference>
<feature type="binding site" evidence="6">
    <location>
        <position position="330"/>
    </location>
    <ligand>
        <name>S-adenosyl-L-methionine</name>
        <dbReference type="ChEBI" id="CHEBI:59789"/>
    </ligand>
</feature>
<feature type="binding site" evidence="6">
    <location>
        <position position="378"/>
    </location>
    <ligand>
        <name>S-adenosyl-L-methionine</name>
        <dbReference type="ChEBI" id="CHEBI:59789"/>
    </ligand>
</feature>
<keyword evidence="3 6" id="KW-0808">Transferase</keyword>
<gene>
    <name evidence="8" type="primary">rlmD</name>
    <name evidence="8" type="ORF">ACFOHL_05680</name>
</gene>
<evidence type="ECO:0000313" key="9">
    <source>
        <dbReference type="Proteomes" id="UP001595478"/>
    </source>
</evidence>
<evidence type="ECO:0000256" key="5">
    <source>
        <dbReference type="ARBA" id="ARBA00023014"/>
    </source>
</evidence>
<evidence type="ECO:0000256" key="1">
    <source>
        <dbReference type="ARBA" id="ARBA00022485"/>
    </source>
</evidence>
<dbReference type="EMBL" id="JBHRSW010000006">
    <property type="protein sequence ID" value="MFC3121101.1"/>
    <property type="molecule type" value="Genomic_DNA"/>
</dbReference>
<dbReference type="PROSITE" id="PS01230">
    <property type="entry name" value="TRMA_1"/>
    <property type="match status" value="1"/>
</dbReference>
<dbReference type="InterPro" id="IPR010280">
    <property type="entry name" value="U5_MeTrfase_fam"/>
</dbReference>
<organism evidence="8 9">
    <name type="scientific">Agaribacter flavus</name>
    <dbReference type="NCBI Taxonomy" id="1902781"/>
    <lineage>
        <taxon>Bacteria</taxon>
        <taxon>Pseudomonadati</taxon>
        <taxon>Pseudomonadota</taxon>
        <taxon>Gammaproteobacteria</taxon>
        <taxon>Alteromonadales</taxon>
        <taxon>Alteromonadaceae</taxon>
        <taxon>Agaribacter</taxon>
    </lineage>
</organism>
<keyword evidence="9" id="KW-1185">Reference proteome</keyword>
<keyword evidence="5" id="KW-0411">Iron-sulfur</keyword>
<keyword evidence="4 6" id="KW-0949">S-adenosyl-L-methionine</keyword>
<name>A0ABV7FPB0_9ALTE</name>
<keyword evidence="2 6" id="KW-0489">Methyltransferase</keyword>
<dbReference type="Gene3D" id="3.40.50.150">
    <property type="entry name" value="Vaccinia Virus protein VP39"/>
    <property type="match status" value="1"/>
</dbReference>
<feature type="active site" evidence="7">
    <location>
        <position position="404"/>
    </location>
</feature>
<sequence length="447" mass="49557">MAKVFKAKSRRGSAEHQARIPVELSIDTLDYHGIGVCLSTVPITLVSGGLPNERLLVSLHKSGTKVQTARIKQIIEASEQRQAAFCQHYDQCGGCSMQHLSQAQGISQKTQALKAHLAHKLALSEDTWQPSIESPPQYRRKVRLSVDARNPKQVKIGYRVVNSNTVVDISACAILTLPLQKAIFSILPHIKLLPSVRNIGHLVFFESIDGVSMAVHCSKKLRDNDASSLAALAKQLQIDLRVLHKQEDKTCEASKPLRVKGYQEQNLQQSLQVGMSDFVQINEAVNQQMLVRAIAWLSPTKQDIVYDFFAGAGNFSLAMAARAAQVYAYEVSDNMVKRCQENAQFNGLGKVSATKADLDAENELSTVSLQKDALVVLDPARSGAKRLSEKLAKSSVRKVLYVSCNPSTFVRDLGIMRETFRVEKICTLDMFPFTEHMEVMALLVRKK</sequence>